<proteinExistence type="predicted"/>
<dbReference type="Proteomes" id="UP000317369">
    <property type="component" value="Chromosome"/>
</dbReference>
<accession>A0A517YZ67</accession>
<feature type="signal peptide" evidence="1">
    <location>
        <begin position="1"/>
        <end position="25"/>
    </location>
</feature>
<reference evidence="2 3" key="1">
    <citation type="submission" date="2019-02" db="EMBL/GenBank/DDBJ databases">
        <title>Deep-cultivation of Planctomycetes and their phenomic and genomic characterization uncovers novel biology.</title>
        <authorList>
            <person name="Wiegand S."/>
            <person name="Jogler M."/>
            <person name="Boedeker C."/>
            <person name="Pinto D."/>
            <person name="Vollmers J."/>
            <person name="Rivas-Marin E."/>
            <person name="Kohn T."/>
            <person name="Peeters S.H."/>
            <person name="Heuer A."/>
            <person name="Rast P."/>
            <person name="Oberbeckmann S."/>
            <person name="Bunk B."/>
            <person name="Jeske O."/>
            <person name="Meyerdierks A."/>
            <person name="Storesund J.E."/>
            <person name="Kallscheuer N."/>
            <person name="Luecker S."/>
            <person name="Lage O.M."/>
            <person name="Pohl T."/>
            <person name="Merkel B.J."/>
            <person name="Hornburger P."/>
            <person name="Mueller R.-W."/>
            <person name="Bruemmer F."/>
            <person name="Labrenz M."/>
            <person name="Spormann A.M."/>
            <person name="Op den Camp H."/>
            <person name="Overmann J."/>
            <person name="Amann R."/>
            <person name="Jetten M.S.M."/>
            <person name="Mascher T."/>
            <person name="Medema M.H."/>
            <person name="Devos D.P."/>
            <person name="Kaster A.-K."/>
            <person name="Ovreas L."/>
            <person name="Rohde M."/>
            <person name="Galperin M.Y."/>
            <person name="Jogler C."/>
        </authorList>
    </citation>
    <scope>NUCLEOTIDE SEQUENCE [LARGE SCALE GENOMIC DNA]</scope>
    <source>
        <strain evidence="2 3">KS4</strain>
    </source>
</reference>
<feature type="chain" id="PRO_5021727779" evidence="1">
    <location>
        <begin position="26"/>
        <end position="171"/>
    </location>
</feature>
<evidence type="ECO:0000256" key="1">
    <source>
        <dbReference type="SAM" id="SignalP"/>
    </source>
</evidence>
<sequence precursor="true">MIMNIASAKYSCLAILILMSLGCVNKGTDNTNTALDNRSDESFVWQSKPVAIRIYPSTRFRKSENQIVLETRVELFDEMGDSVKGAGMFAFELLEAVSSTSGGAGTQLYTWNAELLTLESQRQHYDPISRGYLFQLKMHDQQIAQQGAVLRVVYSPHTGKRFSSEMQILPH</sequence>
<organism evidence="2 3">
    <name type="scientific">Poriferisphaera corsica</name>
    <dbReference type="NCBI Taxonomy" id="2528020"/>
    <lineage>
        <taxon>Bacteria</taxon>
        <taxon>Pseudomonadati</taxon>
        <taxon>Planctomycetota</taxon>
        <taxon>Phycisphaerae</taxon>
        <taxon>Phycisphaerales</taxon>
        <taxon>Phycisphaeraceae</taxon>
        <taxon>Poriferisphaera</taxon>
    </lineage>
</organism>
<name>A0A517YZ67_9BACT</name>
<dbReference type="AlphaFoldDB" id="A0A517YZ67"/>
<keyword evidence="1" id="KW-0732">Signal</keyword>
<evidence type="ECO:0000313" key="3">
    <source>
        <dbReference type="Proteomes" id="UP000317369"/>
    </source>
</evidence>
<evidence type="ECO:0000313" key="2">
    <source>
        <dbReference type="EMBL" id="QDU35514.1"/>
    </source>
</evidence>
<dbReference type="EMBL" id="CP036425">
    <property type="protein sequence ID" value="QDU35514.1"/>
    <property type="molecule type" value="Genomic_DNA"/>
</dbReference>
<protein>
    <submittedName>
        <fullName evidence="2">Uncharacterized protein</fullName>
    </submittedName>
</protein>
<gene>
    <name evidence="2" type="ORF">KS4_35970</name>
</gene>
<dbReference type="KEGG" id="pcor:KS4_35970"/>
<keyword evidence="3" id="KW-1185">Reference proteome</keyword>